<organism evidence="1 2">
    <name type="scientific">Paramuricea clavata</name>
    <name type="common">Red gorgonian</name>
    <name type="synonym">Violescent sea-whip</name>
    <dbReference type="NCBI Taxonomy" id="317549"/>
    <lineage>
        <taxon>Eukaryota</taxon>
        <taxon>Metazoa</taxon>
        <taxon>Cnidaria</taxon>
        <taxon>Anthozoa</taxon>
        <taxon>Octocorallia</taxon>
        <taxon>Malacalcyonacea</taxon>
        <taxon>Plexauridae</taxon>
        <taxon>Paramuricea</taxon>
    </lineage>
</organism>
<evidence type="ECO:0000313" key="1">
    <source>
        <dbReference type="EMBL" id="CAB3991702.1"/>
    </source>
</evidence>
<keyword evidence="2" id="KW-1185">Reference proteome</keyword>
<dbReference type="AlphaFoldDB" id="A0A7D9HY06"/>
<name>A0A7D9HY06_PARCT</name>
<gene>
    <name evidence="1" type="ORF">PACLA_8A081605</name>
</gene>
<comment type="caution">
    <text evidence="1">The sequence shown here is derived from an EMBL/GenBank/DDBJ whole genome shotgun (WGS) entry which is preliminary data.</text>
</comment>
<evidence type="ECO:0000313" key="2">
    <source>
        <dbReference type="Proteomes" id="UP001152795"/>
    </source>
</evidence>
<proteinExistence type="predicted"/>
<feature type="non-terminal residue" evidence="1">
    <location>
        <position position="64"/>
    </location>
</feature>
<dbReference type="Proteomes" id="UP001152795">
    <property type="component" value="Unassembled WGS sequence"/>
</dbReference>
<accession>A0A7D9HY06</accession>
<sequence length="64" mass="7245">PSYSTYVGHCYFRLFYDDSGDCNNLVSCFICLVFCDNILGKTVNAPRTVSLPFDWKPTRIGSVQ</sequence>
<reference evidence="1" key="1">
    <citation type="submission" date="2020-04" db="EMBL/GenBank/DDBJ databases">
        <authorList>
            <person name="Alioto T."/>
            <person name="Alioto T."/>
            <person name="Gomez Garrido J."/>
        </authorList>
    </citation>
    <scope>NUCLEOTIDE SEQUENCE</scope>
    <source>
        <strain evidence="1">A484AB</strain>
    </source>
</reference>
<dbReference type="EMBL" id="CACRXK020001902">
    <property type="protein sequence ID" value="CAB3991702.1"/>
    <property type="molecule type" value="Genomic_DNA"/>
</dbReference>
<protein>
    <submittedName>
        <fullName evidence="1">Uncharacterized protein</fullName>
    </submittedName>
</protein>